<evidence type="ECO:0000313" key="2">
    <source>
        <dbReference type="EMBL" id="MCC4234107.1"/>
    </source>
</evidence>
<dbReference type="Pfam" id="PF03551">
    <property type="entry name" value="PadR"/>
    <property type="match status" value="1"/>
</dbReference>
<protein>
    <submittedName>
        <fullName evidence="2">PadR family transcriptional regulator</fullName>
    </submittedName>
</protein>
<dbReference type="RefSeq" id="WP_228227742.1">
    <property type="nucleotide sequence ID" value="NZ_JAJGNP010000015.1"/>
</dbReference>
<comment type="caution">
    <text evidence="2">The sequence shown here is derived from an EMBL/GenBank/DDBJ whole genome shotgun (WGS) entry which is preliminary data.</text>
</comment>
<dbReference type="InterPro" id="IPR036388">
    <property type="entry name" value="WH-like_DNA-bd_sf"/>
</dbReference>
<keyword evidence="3" id="KW-1185">Reference proteome</keyword>
<dbReference type="InterPro" id="IPR005149">
    <property type="entry name" value="Tscrpt_reg_PadR_N"/>
</dbReference>
<evidence type="ECO:0000313" key="3">
    <source>
        <dbReference type="Proteomes" id="UP001198830"/>
    </source>
</evidence>
<name>A0ABS8H8V5_9SPHN</name>
<reference evidence="2 3" key="1">
    <citation type="submission" date="2021-10" db="EMBL/GenBank/DDBJ databases">
        <title>The diversity and Nitrogen Metabolism of Culturable Nitrate-Utilizing Bacteria Within the Oxygen Minimum Zone of the Changjiang (Yangtze River)Estuary.</title>
        <authorList>
            <person name="Zhang D."/>
            <person name="Zheng J."/>
            <person name="Liu S."/>
            <person name="He W."/>
        </authorList>
    </citation>
    <scope>NUCLEOTIDE SEQUENCE [LARGE SCALE GENOMIC DNA]</scope>
    <source>
        <strain evidence="2 3">FXH275-2</strain>
    </source>
</reference>
<dbReference type="InterPro" id="IPR052509">
    <property type="entry name" value="Metal_resp_DNA-bind_regulator"/>
</dbReference>
<accession>A0ABS8H8V5</accession>
<dbReference type="PANTHER" id="PTHR33169:SF14">
    <property type="entry name" value="TRANSCRIPTIONAL REGULATOR RV3488"/>
    <property type="match status" value="1"/>
</dbReference>
<proteinExistence type="predicted"/>
<feature type="domain" description="Transcription regulator PadR N-terminal" evidence="1">
    <location>
        <begin position="28"/>
        <end position="99"/>
    </location>
</feature>
<dbReference type="PANTHER" id="PTHR33169">
    <property type="entry name" value="PADR-FAMILY TRANSCRIPTIONAL REGULATOR"/>
    <property type="match status" value="1"/>
</dbReference>
<organism evidence="2 3">
    <name type="scientific">Sphingobium soli</name>
    <dbReference type="NCBI Taxonomy" id="1591116"/>
    <lineage>
        <taxon>Bacteria</taxon>
        <taxon>Pseudomonadati</taxon>
        <taxon>Pseudomonadota</taxon>
        <taxon>Alphaproteobacteria</taxon>
        <taxon>Sphingomonadales</taxon>
        <taxon>Sphingomonadaceae</taxon>
        <taxon>Sphingobium</taxon>
    </lineage>
</organism>
<dbReference type="Proteomes" id="UP001198830">
    <property type="component" value="Unassembled WGS sequence"/>
</dbReference>
<dbReference type="InterPro" id="IPR036390">
    <property type="entry name" value="WH_DNA-bd_sf"/>
</dbReference>
<dbReference type="EMBL" id="JAJGNP010000015">
    <property type="protein sequence ID" value="MCC4234107.1"/>
    <property type="molecule type" value="Genomic_DNA"/>
</dbReference>
<gene>
    <name evidence="2" type="ORF">LL253_15615</name>
</gene>
<dbReference type="Gene3D" id="1.10.10.10">
    <property type="entry name" value="Winged helix-like DNA-binding domain superfamily/Winged helix DNA-binding domain"/>
    <property type="match status" value="1"/>
</dbReference>
<evidence type="ECO:0000259" key="1">
    <source>
        <dbReference type="Pfam" id="PF03551"/>
    </source>
</evidence>
<sequence length="122" mass="13687">MTQEQSRLDDSVARWETQLRKGVLELVILLALREREKYGFELISGIAKRSSLELSEGTIYPLLLRLAKDDLIKSRLAQGDGGAPRKYYSVTPHGRRMLDAMTAGWTKLVASVDALTAPEIDR</sequence>
<dbReference type="SUPFAM" id="SSF46785">
    <property type="entry name" value="Winged helix' DNA-binding domain"/>
    <property type="match status" value="1"/>
</dbReference>